<feature type="compositionally biased region" description="Polar residues" evidence="6">
    <location>
        <begin position="25"/>
        <end position="38"/>
    </location>
</feature>
<dbReference type="PANTHER" id="PTHR43220">
    <property type="match status" value="1"/>
</dbReference>
<evidence type="ECO:0000256" key="1">
    <source>
        <dbReference type="ARBA" id="ARBA00004141"/>
    </source>
</evidence>
<feature type="compositionally biased region" description="Acidic residues" evidence="6">
    <location>
        <begin position="41"/>
        <end position="55"/>
    </location>
</feature>
<feature type="domain" description="VTT" evidence="9">
    <location>
        <begin position="152"/>
        <end position="274"/>
    </location>
</feature>
<name>A0A1X2I8U1_9FUNG</name>
<dbReference type="InterPro" id="IPR032816">
    <property type="entry name" value="VTT_dom"/>
</dbReference>
<keyword evidence="11" id="KW-1185">Reference proteome</keyword>
<feature type="region of interest" description="Disordered" evidence="6">
    <location>
        <begin position="24"/>
        <end position="56"/>
    </location>
</feature>
<evidence type="ECO:0000259" key="9">
    <source>
        <dbReference type="Pfam" id="PF09335"/>
    </source>
</evidence>
<dbReference type="PANTHER" id="PTHR43220:SF21">
    <property type="entry name" value="TRANSMEMBRANE PROTEIN 41A"/>
    <property type="match status" value="1"/>
</dbReference>
<feature type="chain" id="PRO_5012236644" evidence="8">
    <location>
        <begin position="19"/>
        <end position="349"/>
    </location>
</feature>
<feature type="transmembrane region" description="Helical" evidence="7">
    <location>
        <begin position="76"/>
        <end position="95"/>
    </location>
</feature>
<evidence type="ECO:0000256" key="5">
    <source>
        <dbReference type="ARBA" id="ARBA00023136"/>
    </source>
</evidence>
<keyword evidence="2 7" id="KW-0812">Transmembrane</keyword>
<comment type="caution">
    <text evidence="10">The sequence shown here is derived from an EMBL/GenBank/DDBJ whole genome shotgun (WGS) entry which is preliminary data.</text>
</comment>
<protein>
    <submittedName>
        <fullName evidence="10">Snare associated Golgi protein-domain-containing protein</fullName>
    </submittedName>
</protein>
<dbReference type="Pfam" id="PF09335">
    <property type="entry name" value="VTT_dom"/>
    <property type="match status" value="1"/>
</dbReference>
<evidence type="ECO:0000256" key="6">
    <source>
        <dbReference type="SAM" id="MobiDB-lite"/>
    </source>
</evidence>
<dbReference type="InterPro" id="IPR045014">
    <property type="entry name" value="TM41A/B"/>
</dbReference>
<proteinExistence type="predicted"/>
<reference evidence="10 11" key="1">
    <citation type="submission" date="2016-07" db="EMBL/GenBank/DDBJ databases">
        <title>Pervasive Adenine N6-methylation of Active Genes in Fungi.</title>
        <authorList>
            <consortium name="DOE Joint Genome Institute"/>
            <person name="Mondo S.J."/>
            <person name="Dannebaum R.O."/>
            <person name="Kuo R.C."/>
            <person name="Labutti K."/>
            <person name="Haridas S."/>
            <person name="Kuo A."/>
            <person name="Salamov A."/>
            <person name="Ahrendt S.R."/>
            <person name="Lipzen A."/>
            <person name="Sullivan W."/>
            <person name="Andreopoulos W.B."/>
            <person name="Clum A."/>
            <person name="Lindquist E."/>
            <person name="Daum C."/>
            <person name="Ramamoorthy G.K."/>
            <person name="Gryganskyi A."/>
            <person name="Culley D."/>
            <person name="Magnuson J.K."/>
            <person name="James T.Y."/>
            <person name="O'Malley M.A."/>
            <person name="Stajich J.E."/>
            <person name="Spatafora J.W."/>
            <person name="Visel A."/>
            <person name="Grigoriev I.V."/>
        </authorList>
    </citation>
    <scope>NUCLEOTIDE SEQUENCE [LARGE SCALE GENOMIC DNA]</scope>
    <source>
        <strain evidence="10 11">NRRL 1336</strain>
    </source>
</reference>
<dbReference type="Proteomes" id="UP000193560">
    <property type="component" value="Unassembled WGS sequence"/>
</dbReference>
<evidence type="ECO:0000256" key="3">
    <source>
        <dbReference type="ARBA" id="ARBA00022729"/>
    </source>
</evidence>
<dbReference type="OrthoDB" id="3364966at2759"/>
<organism evidence="10 11">
    <name type="scientific">Absidia repens</name>
    <dbReference type="NCBI Taxonomy" id="90262"/>
    <lineage>
        <taxon>Eukaryota</taxon>
        <taxon>Fungi</taxon>
        <taxon>Fungi incertae sedis</taxon>
        <taxon>Mucoromycota</taxon>
        <taxon>Mucoromycotina</taxon>
        <taxon>Mucoromycetes</taxon>
        <taxon>Mucorales</taxon>
        <taxon>Cunninghamellaceae</taxon>
        <taxon>Absidia</taxon>
    </lineage>
</organism>
<dbReference type="STRING" id="90262.A0A1X2I8U1"/>
<dbReference type="AlphaFoldDB" id="A0A1X2I8U1"/>
<feature type="signal peptide" evidence="8">
    <location>
        <begin position="1"/>
        <end position="18"/>
    </location>
</feature>
<evidence type="ECO:0000256" key="2">
    <source>
        <dbReference type="ARBA" id="ARBA00022692"/>
    </source>
</evidence>
<sequence>MNFLFFPSFLFFFSLLSAVEMHGTPPSSTNSYENTTSFGVGEDDDNKSIEFEDDDNTRTKAASSTLDIRWAAWQRLVPRIALFVMTGMISFYILIRIAHTVLNIDLPHTLEDVQLIAVQLDTMTHTGTWKDYFAVVLVFAAIYLWQQAFSMPGSVLLNLLSGHLYGVVAGTLWTSYLTALGSTLAYFLGWMVGTPAMEMSWIQRRADVMRDQMEKEKKSTGLFWWLLFARLFPFSPYWFINLASPLLGIPVMPFFWSTFLGSMPYNFVCAQAGEVLGELTSTSDILTVSLMAKLLLVSLVSLIPILWGKAIQTKLRGWLQQKQRTDDEELELESHQTSLGYIPVSTHIN</sequence>
<feature type="transmembrane region" description="Helical" evidence="7">
    <location>
        <begin position="247"/>
        <end position="265"/>
    </location>
</feature>
<keyword evidence="4 7" id="KW-1133">Transmembrane helix</keyword>
<dbReference type="GO" id="GO:0016020">
    <property type="term" value="C:membrane"/>
    <property type="evidence" value="ECO:0007669"/>
    <property type="project" value="UniProtKB-SubCell"/>
</dbReference>
<evidence type="ECO:0000313" key="11">
    <source>
        <dbReference type="Proteomes" id="UP000193560"/>
    </source>
</evidence>
<dbReference type="EMBL" id="MCGE01000020">
    <property type="protein sequence ID" value="ORZ11851.1"/>
    <property type="molecule type" value="Genomic_DNA"/>
</dbReference>
<evidence type="ECO:0000256" key="8">
    <source>
        <dbReference type="SAM" id="SignalP"/>
    </source>
</evidence>
<evidence type="ECO:0000256" key="4">
    <source>
        <dbReference type="ARBA" id="ARBA00022989"/>
    </source>
</evidence>
<accession>A0A1X2I8U1</accession>
<evidence type="ECO:0000313" key="10">
    <source>
        <dbReference type="EMBL" id="ORZ11851.1"/>
    </source>
</evidence>
<keyword evidence="3 8" id="KW-0732">Signal</keyword>
<comment type="subcellular location">
    <subcellularLocation>
        <location evidence="1">Membrane</location>
        <topology evidence="1">Multi-pass membrane protein</topology>
    </subcellularLocation>
</comment>
<keyword evidence="5 7" id="KW-0472">Membrane</keyword>
<evidence type="ECO:0000256" key="7">
    <source>
        <dbReference type="SAM" id="Phobius"/>
    </source>
</evidence>
<gene>
    <name evidence="10" type="ORF">BCR42DRAFT_420754</name>
</gene>
<feature type="transmembrane region" description="Helical" evidence="7">
    <location>
        <begin position="132"/>
        <end position="149"/>
    </location>
</feature>
<feature type="transmembrane region" description="Helical" evidence="7">
    <location>
        <begin position="285"/>
        <end position="307"/>
    </location>
</feature>